<evidence type="ECO:0000313" key="2">
    <source>
        <dbReference type="EMBL" id="MEN3930499.1"/>
    </source>
</evidence>
<proteinExistence type="predicted"/>
<organism evidence="2 3">
    <name type="scientific">Hohaiivirga grylli</name>
    <dbReference type="NCBI Taxonomy" id="3133970"/>
    <lineage>
        <taxon>Bacteria</taxon>
        <taxon>Pseudomonadati</taxon>
        <taxon>Pseudomonadota</taxon>
        <taxon>Alphaproteobacteria</taxon>
        <taxon>Hyphomicrobiales</taxon>
        <taxon>Methylobacteriaceae</taxon>
        <taxon>Hohaiivirga</taxon>
    </lineage>
</organism>
<reference evidence="2 3" key="1">
    <citation type="submission" date="2024-04" db="EMBL/GenBank/DDBJ databases">
        <title>A novel species isolated from cricket.</title>
        <authorList>
            <person name="Wang H.-C."/>
        </authorList>
    </citation>
    <scope>NUCLEOTIDE SEQUENCE [LARGE SCALE GENOMIC DNA]</scope>
    <source>
        <strain evidence="2 3">WL0021</strain>
    </source>
</reference>
<comment type="caution">
    <text evidence="2">The sequence shown here is derived from an EMBL/GenBank/DDBJ whole genome shotgun (WGS) entry which is preliminary data.</text>
</comment>
<accession>A0ABV0BHP4</accession>
<gene>
    <name evidence="2" type="ORF">WJT86_05395</name>
</gene>
<sequence>MSEKGNHIWPAYVDMMTVLLMVYLLLALLFQVVVATSKTAINQVEADELAKAEAGKQGQEQIMPQQPPKKEQQASAAGEQASNSAENQDMTLVTITPTELAQKQGDLRLRLEARRNYLNASEIQTVKTWVEEHRSEIASKGIRLYSVAPNSNNVQVGSLLKVQFDRALSVMSAVNGSGISLESISYDNEIIQDATEDFVILRVRKDAPKP</sequence>
<evidence type="ECO:0000256" key="1">
    <source>
        <dbReference type="SAM" id="MobiDB-lite"/>
    </source>
</evidence>
<evidence type="ECO:0000313" key="3">
    <source>
        <dbReference type="Proteomes" id="UP001418637"/>
    </source>
</evidence>
<keyword evidence="3" id="KW-1185">Reference proteome</keyword>
<name>A0ABV0BHP4_9HYPH</name>
<dbReference type="Proteomes" id="UP001418637">
    <property type="component" value="Unassembled WGS sequence"/>
</dbReference>
<feature type="region of interest" description="Disordered" evidence="1">
    <location>
        <begin position="55"/>
        <end position="89"/>
    </location>
</feature>
<dbReference type="EMBL" id="JBBYXI010000002">
    <property type="protein sequence ID" value="MEN3930499.1"/>
    <property type="molecule type" value="Genomic_DNA"/>
</dbReference>
<dbReference type="RefSeq" id="WP_346336505.1">
    <property type="nucleotide sequence ID" value="NZ_JBBYXI010000002.1"/>
</dbReference>
<protein>
    <submittedName>
        <fullName evidence="2">Uncharacterized protein</fullName>
    </submittedName>
</protein>
<feature type="compositionally biased region" description="Low complexity" evidence="1">
    <location>
        <begin position="73"/>
        <end position="87"/>
    </location>
</feature>